<dbReference type="VEuPathDB" id="FungiDB:PLEOSDRAFT_1109170"/>
<protein>
    <submittedName>
        <fullName evidence="2">Uncharacterized protein</fullName>
    </submittedName>
</protein>
<reference evidence="3" key="1">
    <citation type="journal article" date="2014" name="Proc. Natl. Acad. Sci. U.S.A.">
        <title>Extensive sampling of basidiomycete genomes demonstrates inadequacy of the white-rot/brown-rot paradigm for wood decay fungi.</title>
        <authorList>
            <person name="Riley R."/>
            <person name="Salamov A.A."/>
            <person name="Brown D.W."/>
            <person name="Nagy L.G."/>
            <person name="Floudas D."/>
            <person name="Held B.W."/>
            <person name="Levasseur A."/>
            <person name="Lombard V."/>
            <person name="Morin E."/>
            <person name="Otillar R."/>
            <person name="Lindquist E.A."/>
            <person name="Sun H."/>
            <person name="LaButti K.M."/>
            <person name="Schmutz J."/>
            <person name="Jabbour D."/>
            <person name="Luo H."/>
            <person name="Baker S.E."/>
            <person name="Pisabarro A.G."/>
            <person name="Walton J.D."/>
            <person name="Blanchette R.A."/>
            <person name="Henrissat B."/>
            <person name="Martin F."/>
            <person name="Cullen D."/>
            <person name="Hibbett D.S."/>
            <person name="Grigoriev I.V."/>
        </authorList>
    </citation>
    <scope>NUCLEOTIDE SEQUENCE [LARGE SCALE GENOMIC DNA]</scope>
    <source>
        <strain evidence="3">PC15</strain>
    </source>
</reference>
<feature type="compositionally biased region" description="Low complexity" evidence="1">
    <location>
        <begin position="185"/>
        <end position="198"/>
    </location>
</feature>
<dbReference type="AlphaFoldDB" id="A0A067N2G4"/>
<proteinExistence type="predicted"/>
<gene>
    <name evidence="2" type="ORF">PLEOSDRAFT_1109170</name>
</gene>
<accession>A0A067N2G4</accession>
<feature type="region of interest" description="Disordered" evidence="1">
    <location>
        <begin position="1"/>
        <end position="22"/>
    </location>
</feature>
<dbReference type="InParanoid" id="A0A067N2G4"/>
<dbReference type="Proteomes" id="UP000027073">
    <property type="component" value="Unassembled WGS sequence"/>
</dbReference>
<dbReference type="EMBL" id="KL198014">
    <property type="protein sequence ID" value="KDQ22049.1"/>
    <property type="molecule type" value="Genomic_DNA"/>
</dbReference>
<dbReference type="HOGENOM" id="CLU_804399_0_0_1"/>
<sequence>MRAQVAGPVKRGVGKLKKETSSWEERPQLVACLPRPSPLPPPASYVGISPSTPRSSSPRSAPIGAVSCLHTMGLSLPNGFKFAFVVPIAGVDDDHAPSACPQRAAFIVMNFNHHSKSVHKVVKFSFKTVEGDEGVELESEFMDVDLPLPDQPVSSPTPKATPLRLPSPGSHSSPAPLVAQPATPPGLGSLRSSSPDLDITPRPLPSLPTQHVTATEPHCGYGEKGLLDAPPSYAAVYGTQRLPATDYPCQRRRLRLQARFPPQSPVNAHQRCPQPFPDAYIRLRCLSSPTISNGDYYGFYNPSDCPINTTLSQLTQIKSMPRNAPKRPRMPINDAANVYHYPHQL</sequence>
<feature type="region of interest" description="Disordered" evidence="1">
    <location>
        <begin position="146"/>
        <end position="211"/>
    </location>
</feature>
<feature type="compositionally biased region" description="Low complexity" evidence="1">
    <location>
        <begin position="47"/>
        <end position="60"/>
    </location>
</feature>
<feature type="region of interest" description="Disordered" evidence="1">
    <location>
        <begin position="34"/>
        <end position="60"/>
    </location>
</feature>
<name>A0A067N2G4_PLEO1</name>
<evidence type="ECO:0000313" key="3">
    <source>
        <dbReference type="Proteomes" id="UP000027073"/>
    </source>
</evidence>
<evidence type="ECO:0000256" key="1">
    <source>
        <dbReference type="SAM" id="MobiDB-lite"/>
    </source>
</evidence>
<evidence type="ECO:0000313" key="2">
    <source>
        <dbReference type="EMBL" id="KDQ22049.1"/>
    </source>
</evidence>
<organism evidence="2 3">
    <name type="scientific">Pleurotus ostreatus (strain PC15)</name>
    <name type="common">Oyster mushroom</name>
    <dbReference type="NCBI Taxonomy" id="1137138"/>
    <lineage>
        <taxon>Eukaryota</taxon>
        <taxon>Fungi</taxon>
        <taxon>Dikarya</taxon>
        <taxon>Basidiomycota</taxon>
        <taxon>Agaricomycotina</taxon>
        <taxon>Agaricomycetes</taxon>
        <taxon>Agaricomycetidae</taxon>
        <taxon>Agaricales</taxon>
        <taxon>Pleurotineae</taxon>
        <taxon>Pleurotaceae</taxon>
        <taxon>Pleurotus</taxon>
    </lineage>
</organism>